<sequence length="234" mass="24779">MGAAVSRQTQGALLMILGAVLLTISAFSTTYVNYVKPGFRPLLVGAGAVLVGLGLLSVVQGWLGRPGAHGHGPRVAWLLAAPVFAIVMIAPPALGSYAAQQAPPPAPPALVDAQPVRPLKSDRVNVLSLAEFADRAWYEPIRSLAGKTVRLTGFVLPSPTKAEWYIARMRISCCAADALTMKVIIRGAPAPATDTWVRVTGTWIPREGRPSDTYVPAMTASDVHPISPPVEPYE</sequence>
<dbReference type="InterPro" id="IPR015402">
    <property type="entry name" value="DUF1980"/>
</dbReference>
<keyword evidence="1" id="KW-0472">Membrane</keyword>
<keyword evidence="1" id="KW-1133">Transmembrane helix</keyword>
<dbReference type="Proteomes" id="UP000633509">
    <property type="component" value="Unassembled WGS sequence"/>
</dbReference>
<feature type="transmembrane region" description="Helical" evidence="1">
    <location>
        <begin position="43"/>
        <end position="63"/>
    </location>
</feature>
<organism evidence="3 4">
    <name type="scientific">Nonomuraea angiospora</name>
    <dbReference type="NCBI Taxonomy" id="46172"/>
    <lineage>
        <taxon>Bacteria</taxon>
        <taxon>Bacillati</taxon>
        <taxon>Actinomycetota</taxon>
        <taxon>Actinomycetes</taxon>
        <taxon>Streptosporangiales</taxon>
        <taxon>Streptosporangiaceae</taxon>
        <taxon>Nonomuraea</taxon>
    </lineage>
</organism>
<protein>
    <submittedName>
        <fullName evidence="3">Repeat protein (TIGR03943 family)</fullName>
    </submittedName>
</protein>
<feature type="domain" description="DUF1980" evidence="2">
    <location>
        <begin position="141"/>
        <end position="233"/>
    </location>
</feature>
<dbReference type="RefSeq" id="WP_192793432.1">
    <property type="nucleotide sequence ID" value="NZ_JADBEK010000001.1"/>
</dbReference>
<dbReference type="Pfam" id="PF21537">
    <property type="entry name" value="DUF1980_C"/>
    <property type="match status" value="1"/>
</dbReference>
<feature type="transmembrane region" description="Helical" evidence="1">
    <location>
        <begin position="12"/>
        <end position="31"/>
    </location>
</feature>
<keyword evidence="4" id="KW-1185">Reference proteome</keyword>
<name>A0ABR9LU54_9ACTN</name>
<keyword evidence="1" id="KW-0812">Transmembrane</keyword>
<proteinExistence type="predicted"/>
<evidence type="ECO:0000313" key="4">
    <source>
        <dbReference type="Proteomes" id="UP000633509"/>
    </source>
</evidence>
<gene>
    <name evidence="3" type="ORF">H4W80_002439</name>
</gene>
<accession>A0ABR9LU54</accession>
<dbReference type="NCBIfam" id="TIGR03943">
    <property type="entry name" value="TIGR03943 family putative permease subunit"/>
    <property type="match status" value="1"/>
</dbReference>
<evidence type="ECO:0000313" key="3">
    <source>
        <dbReference type="EMBL" id="MBE1584181.1"/>
    </source>
</evidence>
<dbReference type="InterPro" id="IPR048447">
    <property type="entry name" value="DUF1980_C"/>
</dbReference>
<comment type="caution">
    <text evidence="3">The sequence shown here is derived from an EMBL/GenBank/DDBJ whole genome shotgun (WGS) entry which is preliminary data.</text>
</comment>
<dbReference type="EMBL" id="JADBEK010000001">
    <property type="protein sequence ID" value="MBE1584181.1"/>
    <property type="molecule type" value="Genomic_DNA"/>
</dbReference>
<evidence type="ECO:0000256" key="1">
    <source>
        <dbReference type="SAM" id="Phobius"/>
    </source>
</evidence>
<reference evidence="3 4" key="1">
    <citation type="submission" date="2020-10" db="EMBL/GenBank/DDBJ databases">
        <title>Sequencing the genomes of 1000 actinobacteria strains.</title>
        <authorList>
            <person name="Klenk H.-P."/>
        </authorList>
    </citation>
    <scope>NUCLEOTIDE SEQUENCE [LARGE SCALE GENOMIC DNA]</scope>
    <source>
        <strain evidence="3 4">DSM 43173</strain>
    </source>
</reference>
<evidence type="ECO:0000259" key="2">
    <source>
        <dbReference type="Pfam" id="PF21537"/>
    </source>
</evidence>
<feature type="transmembrane region" description="Helical" evidence="1">
    <location>
        <begin position="75"/>
        <end position="94"/>
    </location>
</feature>